<keyword evidence="3 6" id="KW-0732">Signal</keyword>
<comment type="caution">
    <text evidence="8">The sequence shown here is derived from an EMBL/GenBank/DDBJ whole genome shotgun (WGS) entry which is preliminary data.</text>
</comment>
<feature type="signal peptide" evidence="6">
    <location>
        <begin position="1"/>
        <end position="24"/>
    </location>
</feature>
<dbReference type="EMBL" id="JAVRHV010000003">
    <property type="protein sequence ID" value="MDT0553057.1"/>
    <property type="molecule type" value="Genomic_DNA"/>
</dbReference>
<dbReference type="Gene3D" id="3.20.20.80">
    <property type="entry name" value="Glycosidases"/>
    <property type="match status" value="1"/>
</dbReference>
<dbReference type="InterPro" id="IPR008979">
    <property type="entry name" value="Galactose-bd-like_sf"/>
</dbReference>
<dbReference type="Pfam" id="PF01120">
    <property type="entry name" value="Alpha_L_fucos"/>
    <property type="match status" value="1"/>
</dbReference>
<evidence type="ECO:0000256" key="4">
    <source>
        <dbReference type="ARBA" id="ARBA00022801"/>
    </source>
</evidence>
<dbReference type="InterPro" id="IPR059177">
    <property type="entry name" value="GH29D-like_dom"/>
</dbReference>
<dbReference type="PANTHER" id="PTHR10030:SF37">
    <property type="entry name" value="ALPHA-L-FUCOSIDASE-RELATED"/>
    <property type="match status" value="1"/>
</dbReference>
<evidence type="ECO:0000256" key="5">
    <source>
        <dbReference type="ARBA" id="ARBA00023295"/>
    </source>
</evidence>
<evidence type="ECO:0000256" key="6">
    <source>
        <dbReference type="SAM" id="SignalP"/>
    </source>
</evidence>
<dbReference type="Gene3D" id="2.60.120.260">
    <property type="entry name" value="Galactose-binding domain-like"/>
    <property type="match status" value="2"/>
</dbReference>
<keyword evidence="5" id="KW-0326">Glycosidase</keyword>
<feature type="domain" description="F5/8 type C" evidence="7">
    <location>
        <begin position="344"/>
        <end position="481"/>
    </location>
</feature>
<dbReference type="PROSITE" id="PS50022">
    <property type="entry name" value="FA58C_3"/>
    <property type="match status" value="2"/>
</dbReference>
<evidence type="ECO:0000256" key="1">
    <source>
        <dbReference type="ARBA" id="ARBA00007951"/>
    </source>
</evidence>
<dbReference type="InterPro" id="IPR057739">
    <property type="entry name" value="Glyco_hydro_29_N"/>
</dbReference>
<dbReference type="SUPFAM" id="SSF49785">
    <property type="entry name" value="Galactose-binding domain-like"/>
    <property type="match status" value="2"/>
</dbReference>
<reference evidence="8 9" key="1">
    <citation type="submission" date="2023-09" db="EMBL/GenBank/DDBJ databases">
        <authorList>
            <person name="Rey-Velasco X."/>
        </authorList>
    </citation>
    <scope>NUCLEOTIDE SEQUENCE [LARGE SCALE GENOMIC DNA]</scope>
    <source>
        <strain evidence="8 9">P050</strain>
    </source>
</reference>
<organism evidence="8 9">
    <name type="scientific">Urechidicola vernalis</name>
    <dbReference type="NCBI Taxonomy" id="3075600"/>
    <lineage>
        <taxon>Bacteria</taxon>
        <taxon>Pseudomonadati</taxon>
        <taxon>Bacteroidota</taxon>
        <taxon>Flavobacteriia</taxon>
        <taxon>Flavobacteriales</taxon>
        <taxon>Flavobacteriaceae</taxon>
        <taxon>Urechidicola</taxon>
    </lineage>
</organism>
<dbReference type="PROSITE" id="PS51257">
    <property type="entry name" value="PROKAR_LIPOPROTEIN"/>
    <property type="match status" value="1"/>
</dbReference>
<dbReference type="InterPro" id="IPR000933">
    <property type="entry name" value="Glyco_hydro_29"/>
</dbReference>
<evidence type="ECO:0000259" key="7">
    <source>
        <dbReference type="PROSITE" id="PS50022"/>
    </source>
</evidence>
<dbReference type="InterPro" id="IPR017853">
    <property type="entry name" value="GH"/>
</dbReference>
<dbReference type="RefSeq" id="WP_311593038.1">
    <property type="nucleotide sequence ID" value="NZ_JAVRHV010000003.1"/>
</dbReference>
<protein>
    <recommendedName>
        <fullName evidence="2">alpha-L-fucosidase</fullName>
        <ecNumber evidence="2">3.2.1.51</ecNumber>
    </recommendedName>
</protein>
<evidence type="ECO:0000313" key="9">
    <source>
        <dbReference type="Proteomes" id="UP001252186"/>
    </source>
</evidence>
<dbReference type="SUPFAM" id="SSF51445">
    <property type="entry name" value="(Trans)glycosidases"/>
    <property type="match status" value="1"/>
</dbReference>
<dbReference type="Pfam" id="PF13290">
    <property type="entry name" value="CHB_HEX_C_1"/>
    <property type="match status" value="1"/>
</dbReference>
<dbReference type="Pfam" id="PF00754">
    <property type="entry name" value="F5_F8_type_C"/>
    <property type="match status" value="2"/>
</dbReference>
<gene>
    <name evidence="8" type="ORF">RM519_07360</name>
</gene>
<accession>A0ABU2Y4E4</accession>
<dbReference type="SMART" id="SM00812">
    <property type="entry name" value="Alpha_L_fucos"/>
    <property type="match status" value="1"/>
</dbReference>
<dbReference type="PANTHER" id="PTHR10030">
    <property type="entry name" value="ALPHA-L-FUCOSIDASE"/>
    <property type="match status" value="1"/>
</dbReference>
<dbReference type="Proteomes" id="UP001252186">
    <property type="component" value="Unassembled WGS sequence"/>
</dbReference>
<evidence type="ECO:0000313" key="8">
    <source>
        <dbReference type="EMBL" id="MDT0553057.1"/>
    </source>
</evidence>
<dbReference type="InterPro" id="IPR000421">
    <property type="entry name" value="FA58C"/>
</dbReference>
<dbReference type="EC" id="3.2.1.51" evidence="2"/>
<keyword evidence="9" id="KW-1185">Reference proteome</keyword>
<sequence>MKTTSNSILFIALALLMACTPGPPSPVHPIPTEDQLRWQEMEFYGFLHFNMNTFTNIEWGYGDKKPEIFNPTELDARQWARVAKEAGMTGLIITAKHHDGFCLWPSEYTEHSVKNSPWRDGKGDVIRELADACKEYGLKLGVYLSPWDRNHADYGKPEYITYFRNQLTELLTDYGDIFEVWFDGANGGDGYYGGANESRKVDKLSYYGWEETYKLVKELQPNAIIFSDAGPGTRWVGNEHGHAYETTWSPLLKDSVYGGMPEYSKKYSMGQENGTHWVPAEADVSIRPGWYYHPYEDDKVHSLKKLLDIYYYSIGRNSTFLLNFPVDTRGLIHENDVAQLQKLTNQLNLDFANNLALNAKIETSNTRSDAAFSSGAAVDGEEHTYWATEEGVIESSLTIEFEQPTTFNRFVVQEYIALGQRVKKFKLEAEVNGKWETIDNQTTIGYKRILRFDDVTATKLKLTIEDAKASPTISNIEVYNAPLVVDAPKIMRDKNGIVSLNIPEEGVDIYYTINGETPTTESSKYSMPFEVHKPTTIKTFALDSKTNRKSEINSKSFDISKSKWSIVSGDKKLDASIDDNPNSNAQINNELIIDLGETHRIKGFTYLPSQSKWSKNEITHYSFYGSRNGKNWNLLKKGEFSNIIANPIEQKITFDKKSRVKFVKLRANKVKNKDHKALVAEIGIITK</sequence>
<comment type="similarity">
    <text evidence="1">Belongs to the glycosyl hydrolase 29 family.</text>
</comment>
<evidence type="ECO:0000256" key="2">
    <source>
        <dbReference type="ARBA" id="ARBA00012662"/>
    </source>
</evidence>
<proteinExistence type="inferred from homology"/>
<keyword evidence="4" id="KW-0378">Hydrolase</keyword>
<name>A0ABU2Y4E4_9FLAO</name>
<feature type="chain" id="PRO_5046667708" description="alpha-L-fucosidase" evidence="6">
    <location>
        <begin position="25"/>
        <end position="687"/>
    </location>
</feature>
<evidence type="ECO:0000256" key="3">
    <source>
        <dbReference type="ARBA" id="ARBA00022729"/>
    </source>
</evidence>
<feature type="domain" description="F5/8 type C" evidence="7">
    <location>
        <begin position="520"/>
        <end position="687"/>
    </location>
</feature>